<sequence>MVAEGGTRKSSMHRASRVTSSTTPRRATSATPRRATTQTSGSSYTPIAGGRSSTSFSASKTRWSLRTSRHNTTPMSTGKGHRKTSEPRPVTDKAYVKASIAKLGAFLRARGYGGASTAAALGRPTGRDFEDMSCFLFTQLDARWARDASRKFDDDFVDMFKRLHYPFGISRTALAAVGTAHTWPPLLAALLWLADLISFDEGSRDRPVAAAHASRRLALSEADEVVAGDDHVASRLAALGADRVFYEYIGDAYGLFLSGDDAACDELQAKLEAAFQSRVDDGEREEQTFLARARELEQQADAEARLADDEAAASNADADLAAAVAEAAALKLEAGGGGRTASSAQRPTRSAASAEADAPLVARLKRELEGLEAELQNRRAARRSSDEFRELVDAERSRGRQRSPRSRAVARRHGEVAAKLQVVPKTAKNAGGVDLSLAVDARTAARLIAAADAGDRDDGSPAQLRAAPRLAEETARAADAKARDDADEAALLHKVEAAR</sequence>
<evidence type="ECO:0000256" key="11">
    <source>
        <dbReference type="SAM" id="MobiDB-lite"/>
    </source>
</evidence>
<dbReference type="EMBL" id="JBBJCI010000151">
    <property type="protein sequence ID" value="KAK7241948.1"/>
    <property type="molecule type" value="Genomic_DNA"/>
</dbReference>
<evidence type="ECO:0000256" key="5">
    <source>
        <dbReference type="ARBA" id="ARBA00022838"/>
    </source>
</evidence>
<feature type="domain" description="Kinetochore protein Ndc80 CH" evidence="12">
    <location>
        <begin position="69"/>
        <end position="200"/>
    </location>
</feature>
<feature type="region of interest" description="Disordered" evidence="11">
    <location>
        <begin position="335"/>
        <end position="357"/>
    </location>
</feature>
<comment type="subcellular location">
    <subcellularLocation>
        <location evidence="10">Chromosome</location>
        <location evidence="10">Centromere</location>
        <location evidence="10">Kinetochore</location>
    </subcellularLocation>
    <subcellularLocation>
        <location evidence="10">Nucleus</location>
    </subcellularLocation>
</comment>
<feature type="compositionally biased region" description="Basic and acidic residues" evidence="11">
    <location>
        <begin position="383"/>
        <end position="398"/>
    </location>
</feature>
<dbReference type="InterPro" id="IPR055260">
    <property type="entry name" value="Ndc80_CH"/>
</dbReference>
<feature type="compositionally biased region" description="Basic and acidic residues" evidence="11">
    <location>
        <begin position="470"/>
        <end position="486"/>
    </location>
</feature>
<protein>
    <recommendedName>
        <fullName evidence="10">Kinetochore protein NDC80</fullName>
    </recommendedName>
</protein>
<keyword evidence="3 10" id="KW-0132">Cell division</keyword>
<evidence type="ECO:0000256" key="6">
    <source>
        <dbReference type="ARBA" id="ARBA00023054"/>
    </source>
</evidence>
<keyword evidence="14" id="KW-1185">Reference proteome</keyword>
<keyword evidence="2 10" id="KW-0158">Chromosome</keyword>
<dbReference type="PANTHER" id="PTHR10643:SF2">
    <property type="entry name" value="KINETOCHORE PROTEIN NDC80 HOMOLOG"/>
    <property type="match status" value="1"/>
</dbReference>
<dbReference type="InterPro" id="IPR038273">
    <property type="entry name" value="Ndc80_sf"/>
</dbReference>
<comment type="similarity">
    <text evidence="1 10">Belongs to the NDC80/HEC1 family.</text>
</comment>
<keyword evidence="4 10" id="KW-0498">Mitosis</keyword>
<name>A0ABR1G0J6_AURAN</name>
<gene>
    <name evidence="13" type="ORF">SO694_00018065</name>
</gene>
<evidence type="ECO:0000256" key="2">
    <source>
        <dbReference type="ARBA" id="ARBA00022454"/>
    </source>
</evidence>
<accession>A0ABR1G0J6</accession>
<feature type="compositionally biased region" description="Polar residues" evidence="11">
    <location>
        <begin position="340"/>
        <end position="351"/>
    </location>
</feature>
<evidence type="ECO:0000313" key="14">
    <source>
        <dbReference type="Proteomes" id="UP001363151"/>
    </source>
</evidence>
<keyword evidence="8 10" id="KW-0131">Cell cycle</keyword>
<feature type="compositionally biased region" description="Basic residues" evidence="11">
    <location>
        <begin position="399"/>
        <end position="411"/>
    </location>
</feature>
<feature type="region of interest" description="Disordered" evidence="11">
    <location>
        <begin position="1"/>
        <end position="89"/>
    </location>
</feature>
<organism evidence="13 14">
    <name type="scientific">Aureococcus anophagefferens</name>
    <name type="common">Harmful bloom alga</name>
    <dbReference type="NCBI Taxonomy" id="44056"/>
    <lineage>
        <taxon>Eukaryota</taxon>
        <taxon>Sar</taxon>
        <taxon>Stramenopiles</taxon>
        <taxon>Ochrophyta</taxon>
        <taxon>Pelagophyceae</taxon>
        <taxon>Pelagomonadales</taxon>
        <taxon>Pelagomonadaceae</taxon>
        <taxon>Aureococcus</taxon>
    </lineage>
</organism>
<evidence type="ECO:0000256" key="3">
    <source>
        <dbReference type="ARBA" id="ARBA00022618"/>
    </source>
</evidence>
<comment type="function">
    <text evidence="10">Acts as a component of the essential kinetochore-associated NDC80 complex, which is required for chromosome segregation and spindle checkpoint activity.</text>
</comment>
<feature type="compositionally biased region" description="Polar residues" evidence="11">
    <location>
        <begin position="41"/>
        <end position="76"/>
    </location>
</feature>
<comment type="subunit">
    <text evidence="10">Component of the NDC80 complex.</text>
</comment>
<reference evidence="13 14" key="1">
    <citation type="submission" date="2024-03" db="EMBL/GenBank/DDBJ databases">
        <title>Aureococcus anophagefferens CCMP1851 and Kratosvirus quantuckense: Draft genome of a second virus-susceptible host strain in the model system.</title>
        <authorList>
            <person name="Chase E."/>
            <person name="Truchon A.R."/>
            <person name="Schepens W."/>
            <person name="Wilhelm S.W."/>
        </authorList>
    </citation>
    <scope>NUCLEOTIDE SEQUENCE [LARGE SCALE GENOMIC DNA]</scope>
    <source>
        <strain evidence="13 14">CCMP1851</strain>
    </source>
</reference>
<comment type="caution">
    <text evidence="13">The sequence shown here is derived from an EMBL/GenBank/DDBJ whole genome shotgun (WGS) entry which is preliminary data.</text>
</comment>
<evidence type="ECO:0000256" key="7">
    <source>
        <dbReference type="ARBA" id="ARBA00023242"/>
    </source>
</evidence>
<evidence type="ECO:0000256" key="1">
    <source>
        <dbReference type="ARBA" id="ARBA00007050"/>
    </source>
</evidence>
<dbReference type="PANTHER" id="PTHR10643">
    <property type="entry name" value="KINETOCHORE PROTEIN NDC80"/>
    <property type="match status" value="1"/>
</dbReference>
<feature type="compositionally biased region" description="Low complexity" evidence="11">
    <location>
        <begin position="17"/>
        <end position="40"/>
    </location>
</feature>
<keyword evidence="5 10" id="KW-0995">Kinetochore</keyword>
<evidence type="ECO:0000256" key="8">
    <source>
        <dbReference type="ARBA" id="ARBA00023306"/>
    </source>
</evidence>
<feature type="region of interest" description="Disordered" evidence="11">
    <location>
        <begin position="376"/>
        <end position="412"/>
    </location>
</feature>
<evidence type="ECO:0000313" key="13">
    <source>
        <dbReference type="EMBL" id="KAK7241948.1"/>
    </source>
</evidence>
<evidence type="ECO:0000256" key="10">
    <source>
        <dbReference type="RuleBase" id="RU368072"/>
    </source>
</evidence>
<proteinExistence type="inferred from homology"/>
<evidence type="ECO:0000259" key="12">
    <source>
        <dbReference type="Pfam" id="PF03801"/>
    </source>
</evidence>
<evidence type="ECO:0000256" key="9">
    <source>
        <dbReference type="ARBA" id="ARBA00023328"/>
    </source>
</evidence>
<dbReference type="Gene3D" id="1.10.418.30">
    <property type="entry name" value="Ncd80 complex, Ncd80 subunit"/>
    <property type="match status" value="1"/>
</dbReference>
<evidence type="ECO:0000256" key="4">
    <source>
        <dbReference type="ARBA" id="ARBA00022776"/>
    </source>
</evidence>
<keyword evidence="6" id="KW-0175">Coiled coil</keyword>
<dbReference type="InterPro" id="IPR005550">
    <property type="entry name" value="Kinetochore_Ndc80"/>
</dbReference>
<dbReference type="Proteomes" id="UP001363151">
    <property type="component" value="Unassembled WGS sequence"/>
</dbReference>
<dbReference type="Pfam" id="PF03801">
    <property type="entry name" value="Ndc80_HEC"/>
    <property type="match status" value="1"/>
</dbReference>
<keyword evidence="9 10" id="KW-0137">Centromere</keyword>
<keyword evidence="7 10" id="KW-0539">Nucleus</keyword>
<feature type="region of interest" description="Disordered" evidence="11">
    <location>
        <begin position="452"/>
        <end position="486"/>
    </location>
</feature>